<sequence>MLPTVRDVAAVSKATTTSSCRDGASGAISRPLLGCSYGCQLPALVAPSVVAAAPPPPLLCPRRLPPRSPLPPPSPPPDLAAPAMDLASPSLLLHSAACLPPSPPLAISLPASLAATVIPGRGQIWPGKPCPAPSPPPHCWYFLTTLLEI</sequence>
<reference evidence="3" key="1">
    <citation type="journal article" date="2005" name="Nature">
        <title>The map-based sequence of the rice genome.</title>
        <authorList>
            <consortium name="International rice genome sequencing project (IRGSP)"/>
            <person name="Matsumoto T."/>
            <person name="Wu J."/>
            <person name="Kanamori H."/>
            <person name="Katayose Y."/>
            <person name="Fujisawa M."/>
            <person name="Namiki N."/>
            <person name="Mizuno H."/>
            <person name="Yamamoto K."/>
            <person name="Antonio B.A."/>
            <person name="Baba T."/>
            <person name="Sakata K."/>
            <person name="Nagamura Y."/>
            <person name="Aoki H."/>
            <person name="Arikawa K."/>
            <person name="Arita K."/>
            <person name="Bito T."/>
            <person name="Chiden Y."/>
            <person name="Fujitsuka N."/>
            <person name="Fukunaka R."/>
            <person name="Hamada M."/>
            <person name="Harada C."/>
            <person name="Hayashi A."/>
            <person name="Hijishita S."/>
            <person name="Honda M."/>
            <person name="Hosokawa S."/>
            <person name="Ichikawa Y."/>
            <person name="Idonuma A."/>
            <person name="Iijima M."/>
            <person name="Ikeda M."/>
            <person name="Ikeno M."/>
            <person name="Ito K."/>
            <person name="Ito S."/>
            <person name="Ito T."/>
            <person name="Ito Y."/>
            <person name="Ito Y."/>
            <person name="Iwabuchi A."/>
            <person name="Kamiya K."/>
            <person name="Karasawa W."/>
            <person name="Kurita K."/>
            <person name="Katagiri S."/>
            <person name="Kikuta A."/>
            <person name="Kobayashi H."/>
            <person name="Kobayashi N."/>
            <person name="Machita K."/>
            <person name="Maehara T."/>
            <person name="Masukawa M."/>
            <person name="Mizubayashi T."/>
            <person name="Mukai Y."/>
            <person name="Nagasaki H."/>
            <person name="Nagata Y."/>
            <person name="Naito S."/>
            <person name="Nakashima M."/>
            <person name="Nakama Y."/>
            <person name="Nakamichi Y."/>
            <person name="Nakamura M."/>
            <person name="Meguro A."/>
            <person name="Negishi M."/>
            <person name="Ohta I."/>
            <person name="Ohta T."/>
            <person name="Okamoto M."/>
            <person name="Ono N."/>
            <person name="Saji S."/>
            <person name="Sakaguchi M."/>
            <person name="Sakai K."/>
            <person name="Shibata M."/>
            <person name="Shimokawa T."/>
            <person name="Song J."/>
            <person name="Takazaki Y."/>
            <person name="Terasawa K."/>
            <person name="Tsugane M."/>
            <person name="Tsuji K."/>
            <person name="Ueda S."/>
            <person name="Waki K."/>
            <person name="Yamagata H."/>
            <person name="Yamamoto M."/>
            <person name="Yamamoto S."/>
            <person name="Yamane H."/>
            <person name="Yoshiki S."/>
            <person name="Yoshihara R."/>
            <person name="Yukawa K."/>
            <person name="Zhong H."/>
            <person name="Yano M."/>
            <person name="Yuan Q."/>
            <person name="Ouyang S."/>
            <person name="Liu J."/>
            <person name="Jones K.M."/>
            <person name="Gansberger K."/>
            <person name="Moffat K."/>
            <person name="Hill J."/>
            <person name="Bera J."/>
            <person name="Fadrosh D."/>
            <person name="Jin S."/>
            <person name="Johri S."/>
            <person name="Kim M."/>
            <person name="Overton L."/>
            <person name="Reardon M."/>
            <person name="Tsitrin T."/>
            <person name="Vuong H."/>
            <person name="Weaver B."/>
            <person name="Ciecko A."/>
            <person name="Tallon L."/>
            <person name="Jackson J."/>
            <person name="Pai G."/>
            <person name="Aken S.V."/>
            <person name="Utterback T."/>
            <person name="Reidmuller S."/>
            <person name="Feldblyum T."/>
            <person name="Hsiao J."/>
            <person name="Zismann V."/>
            <person name="Iobst S."/>
            <person name="de Vazeille A.R."/>
            <person name="Buell C.R."/>
            <person name="Ying K."/>
            <person name="Li Y."/>
            <person name="Lu T."/>
            <person name="Huang Y."/>
            <person name="Zhao Q."/>
            <person name="Feng Q."/>
            <person name="Zhang L."/>
            <person name="Zhu J."/>
            <person name="Weng Q."/>
            <person name="Mu J."/>
            <person name="Lu Y."/>
            <person name="Fan D."/>
            <person name="Liu Y."/>
            <person name="Guan J."/>
            <person name="Zhang Y."/>
            <person name="Yu S."/>
            <person name="Liu X."/>
            <person name="Zhang Y."/>
            <person name="Hong G."/>
            <person name="Han B."/>
            <person name="Choisne N."/>
            <person name="Demange N."/>
            <person name="Orjeda G."/>
            <person name="Samain S."/>
            <person name="Cattolico L."/>
            <person name="Pelletier E."/>
            <person name="Couloux A."/>
            <person name="Segurens B."/>
            <person name="Wincker P."/>
            <person name="D'Hont A."/>
            <person name="Scarpelli C."/>
            <person name="Weissenbach J."/>
            <person name="Salanoubat M."/>
            <person name="Quetier F."/>
            <person name="Yu Y."/>
            <person name="Kim H.R."/>
            <person name="Rambo T."/>
            <person name="Currie J."/>
            <person name="Collura K."/>
            <person name="Luo M."/>
            <person name="Yang T."/>
            <person name="Ammiraju J.S.S."/>
            <person name="Engler F."/>
            <person name="Soderlund C."/>
            <person name="Wing R.A."/>
            <person name="Palmer L.E."/>
            <person name="de la Bastide M."/>
            <person name="Spiegel L."/>
            <person name="Nascimento L."/>
            <person name="Zutavern T."/>
            <person name="O'Shaughnessy A."/>
            <person name="Dike S."/>
            <person name="Dedhia N."/>
            <person name="Preston R."/>
            <person name="Balija V."/>
            <person name="McCombie W.R."/>
            <person name="Chow T."/>
            <person name="Chen H."/>
            <person name="Chung M."/>
            <person name="Chen C."/>
            <person name="Shaw J."/>
            <person name="Wu H."/>
            <person name="Hsiao K."/>
            <person name="Chao Y."/>
            <person name="Chu M."/>
            <person name="Cheng C."/>
            <person name="Hour A."/>
            <person name="Lee P."/>
            <person name="Lin S."/>
            <person name="Lin Y."/>
            <person name="Liou J."/>
            <person name="Liu S."/>
            <person name="Hsing Y."/>
            <person name="Raghuvanshi S."/>
            <person name="Mohanty A."/>
            <person name="Bharti A.K."/>
            <person name="Gaur A."/>
            <person name="Gupta V."/>
            <person name="Kumar D."/>
            <person name="Ravi V."/>
            <person name="Vij S."/>
            <person name="Kapur A."/>
            <person name="Khurana P."/>
            <person name="Khurana P."/>
            <person name="Khurana J.P."/>
            <person name="Tyagi A.K."/>
            <person name="Gaikwad K."/>
            <person name="Singh A."/>
            <person name="Dalal V."/>
            <person name="Srivastava S."/>
            <person name="Dixit A."/>
            <person name="Pal A.K."/>
            <person name="Ghazi I.A."/>
            <person name="Yadav M."/>
            <person name="Pandit A."/>
            <person name="Bhargava A."/>
            <person name="Sureshbabu K."/>
            <person name="Batra K."/>
            <person name="Sharma T.R."/>
            <person name="Mohapatra T."/>
            <person name="Singh N.K."/>
            <person name="Messing J."/>
            <person name="Nelson A.B."/>
            <person name="Fuks G."/>
            <person name="Kavchok S."/>
            <person name="Keizer G."/>
            <person name="Linton E."/>
            <person name="Llaca V."/>
            <person name="Song R."/>
            <person name="Tanyolac B."/>
            <person name="Young S."/>
            <person name="Ho-Il K."/>
            <person name="Hahn J.H."/>
            <person name="Sangsakoo G."/>
            <person name="Vanavichit A."/>
            <person name="de Mattos Luiz.A.T."/>
            <person name="Zimmer P.D."/>
            <person name="Malone G."/>
            <person name="Dellagostin O."/>
            <person name="de Oliveira A.C."/>
            <person name="Bevan M."/>
            <person name="Bancroft I."/>
            <person name="Minx P."/>
            <person name="Cordum H."/>
            <person name="Wilson R."/>
            <person name="Cheng Z."/>
            <person name="Jin W."/>
            <person name="Jiang J."/>
            <person name="Leong S.A."/>
            <person name="Iwama H."/>
            <person name="Gojobori T."/>
            <person name="Itoh T."/>
            <person name="Niimura Y."/>
            <person name="Fujii Y."/>
            <person name="Habara T."/>
            <person name="Sakai H."/>
            <person name="Sato Y."/>
            <person name="Wilson G."/>
            <person name="Kumar K."/>
            <person name="McCouch S."/>
            <person name="Juretic N."/>
            <person name="Hoen D."/>
            <person name="Wright S."/>
            <person name="Bruskiewich R."/>
            <person name="Bureau T."/>
            <person name="Miyao A."/>
            <person name="Hirochika H."/>
            <person name="Nishikawa T."/>
            <person name="Kadowaki K."/>
            <person name="Sugiura M."/>
            <person name="Burr B."/>
            <person name="Sasaki T."/>
        </authorList>
    </citation>
    <scope>NUCLEOTIDE SEQUENCE [LARGE SCALE GENOMIC DNA]</scope>
    <source>
        <strain evidence="3">cv. Nipponbare</strain>
    </source>
</reference>
<protein>
    <submittedName>
        <fullName evidence="2">Uncharacterized protein</fullName>
    </submittedName>
</protein>
<feature type="region of interest" description="Disordered" evidence="1">
    <location>
        <begin position="61"/>
        <end position="81"/>
    </location>
</feature>
<accession>Q8H4P5</accession>
<evidence type="ECO:0000313" key="3">
    <source>
        <dbReference type="Proteomes" id="UP000000763"/>
    </source>
</evidence>
<dbReference type="EMBL" id="AP003963">
    <property type="protein sequence ID" value="BAC19994.1"/>
    <property type="molecule type" value="Genomic_DNA"/>
</dbReference>
<evidence type="ECO:0000313" key="2">
    <source>
        <dbReference type="EMBL" id="BAC19994.1"/>
    </source>
</evidence>
<evidence type="ECO:0000256" key="1">
    <source>
        <dbReference type="SAM" id="MobiDB-lite"/>
    </source>
</evidence>
<proteinExistence type="predicted"/>
<dbReference type="Proteomes" id="UP000000763">
    <property type="component" value="Chromosome 7"/>
</dbReference>
<gene>
    <name evidence="2" type="primary">OJ1779_B07.103</name>
</gene>
<dbReference type="AlphaFoldDB" id="Q8H4P5"/>
<reference evidence="3" key="2">
    <citation type="journal article" date="2008" name="Nucleic Acids Res.">
        <title>The rice annotation project database (RAP-DB): 2008 update.</title>
        <authorList>
            <consortium name="The rice annotation project (RAP)"/>
        </authorList>
    </citation>
    <scope>GENOME REANNOTATION</scope>
    <source>
        <strain evidence="3">cv. Nipponbare</strain>
    </source>
</reference>
<name>Q8H4P5_ORYSJ</name>
<feature type="compositionally biased region" description="Pro residues" evidence="1">
    <location>
        <begin position="66"/>
        <end position="79"/>
    </location>
</feature>
<organism evidence="2 3">
    <name type="scientific">Oryza sativa subsp. japonica</name>
    <name type="common">Rice</name>
    <dbReference type="NCBI Taxonomy" id="39947"/>
    <lineage>
        <taxon>Eukaryota</taxon>
        <taxon>Viridiplantae</taxon>
        <taxon>Streptophyta</taxon>
        <taxon>Embryophyta</taxon>
        <taxon>Tracheophyta</taxon>
        <taxon>Spermatophyta</taxon>
        <taxon>Magnoliopsida</taxon>
        <taxon>Liliopsida</taxon>
        <taxon>Poales</taxon>
        <taxon>Poaceae</taxon>
        <taxon>BOP clade</taxon>
        <taxon>Oryzoideae</taxon>
        <taxon>Oryzeae</taxon>
        <taxon>Oryzinae</taxon>
        <taxon>Oryza</taxon>
        <taxon>Oryza sativa</taxon>
    </lineage>
</organism>